<proteinExistence type="inferred from homology"/>
<dbReference type="SMART" id="SM00491">
    <property type="entry name" value="HELICc2"/>
    <property type="match status" value="1"/>
</dbReference>
<evidence type="ECO:0000256" key="7">
    <source>
        <dbReference type="ARBA" id="ARBA00022840"/>
    </source>
</evidence>
<evidence type="ECO:0000256" key="11">
    <source>
        <dbReference type="ARBA" id="ARBA00023204"/>
    </source>
</evidence>
<comment type="similarity">
    <text evidence="13">Belongs to the helicase family. DinG subfamily.</text>
</comment>
<gene>
    <name evidence="16" type="ORF">BFW38_05985</name>
</gene>
<dbReference type="Pfam" id="PF13307">
    <property type="entry name" value="Helicase_C_2"/>
    <property type="match status" value="1"/>
</dbReference>
<dbReference type="GO" id="GO:0006281">
    <property type="term" value="P:DNA repair"/>
    <property type="evidence" value="ECO:0007669"/>
    <property type="project" value="UniProtKB-KW"/>
</dbReference>
<dbReference type="InterPro" id="IPR045028">
    <property type="entry name" value="DinG/Rad3-like"/>
</dbReference>
<keyword evidence="3" id="KW-0547">Nucleotide-binding</keyword>
<dbReference type="PROSITE" id="PS51193">
    <property type="entry name" value="HELICASE_ATP_BIND_2"/>
    <property type="match status" value="1"/>
</dbReference>
<dbReference type="Gene3D" id="3.90.320.10">
    <property type="match status" value="1"/>
</dbReference>
<evidence type="ECO:0000313" key="16">
    <source>
        <dbReference type="EMBL" id="ODC03164.1"/>
    </source>
</evidence>
<dbReference type="GO" id="GO:0005524">
    <property type="term" value="F:ATP binding"/>
    <property type="evidence" value="ECO:0007669"/>
    <property type="project" value="UniProtKB-KW"/>
</dbReference>
<name>A0A1E2V871_9GAMM</name>
<dbReference type="RefSeq" id="WP_068997580.1">
    <property type="nucleotide sequence ID" value="NZ_MDTQ01000001.1"/>
</dbReference>
<feature type="domain" description="Helicase ATP-binding" evidence="15">
    <location>
        <begin position="178"/>
        <end position="437"/>
    </location>
</feature>
<evidence type="ECO:0000256" key="4">
    <source>
        <dbReference type="ARBA" id="ARBA00022763"/>
    </source>
</evidence>
<feature type="region of interest" description="Disordered" evidence="14">
    <location>
        <begin position="436"/>
        <end position="457"/>
    </location>
</feature>
<dbReference type="Gene3D" id="1.10.30.20">
    <property type="entry name" value="Bacterial XPD DNA helicase, FeS cluster domain"/>
    <property type="match status" value="1"/>
</dbReference>
<dbReference type="OrthoDB" id="9765586at2"/>
<dbReference type="GO" id="GO:0016818">
    <property type="term" value="F:hydrolase activity, acting on acid anhydrides, in phosphorus-containing anhydrides"/>
    <property type="evidence" value="ECO:0007669"/>
    <property type="project" value="InterPro"/>
</dbReference>
<dbReference type="InterPro" id="IPR014013">
    <property type="entry name" value="Helic_SF1/SF2_ATP-bd_DinG/Rad3"/>
</dbReference>
<keyword evidence="12" id="KW-0413">Isomerase</keyword>
<keyword evidence="7" id="KW-0067">ATP-binding</keyword>
<evidence type="ECO:0000256" key="12">
    <source>
        <dbReference type="ARBA" id="ARBA00023235"/>
    </source>
</evidence>
<keyword evidence="9" id="KW-0411">Iron-sulfur</keyword>
<keyword evidence="2" id="KW-0479">Metal-binding</keyword>
<reference evidence="16 17" key="1">
    <citation type="submission" date="2016-08" db="EMBL/GenBank/DDBJ databases">
        <authorList>
            <person name="Seilhamer J.J."/>
        </authorList>
    </citation>
    <scope>NUCLEOTIDE SEQUENCE [LARGE SCALE GENOMIC DNA]</scope>
    <source>
        <strain evidence="16 17">PH27A</strain>
    </source>
</reference>
<keyword evidence="4" id="KW-0227">DNA damage</keyword>
<comment type="caution">
    <text evidence="16">The sequence shown here is derived from an EMBL/GenBank/DDBJ whole genome shotgun (WGS) entry which is preliminary data.</text>
</comment>
<dbReference type="InterPro" id="IPR010614">
    <property type="entry name" value="RAD3-like_helicase_DEAD"/>
</dbReference>
<dbReference type="AlphaFoldDB" id="A0A1E2V871"/>
<evidence type="ECO:0000259" key="15">
    <source>
        <dbReference type="PROSITE" id="PS51193"/>
    </source>
</evidence>
<dbReference type="GO" id="GO:0051539">
    <property type="term" value="F:4 iron, 4 sulfur cluster binding"/>
    <property type="evidence" value="ECO:0007669"/>
    <property type="project" value="UniProtKB-KW"/>
</dbReference>
<dbReference type="SUPFAM" id="SSF52540">
    <property type="entry name" value="P-loop containing nucleoside triphosphate hydrolases"/>
    <property type="match status" value="1"/>
</dbReference>
<keyword evidence="17" id="KW-1185">Reference proteome</keyword>
<dbReference type="GO" id="GO:0003677">
    <property type="term" value="F:DNA binding"/>
    <property type="evidence" value="ECO:0007669"/>
    <property type="project" value="UniProtKB-KW"/>
</dbReference>
<keyword evidence="8" id="KW-0408">Iron</keyword>
<keyword evidence="6" id="KW-0347">Helicase</keyword>
<sequence length="784" mass="88162">MTCSVSVRTLCAFVARQGDLDHRYTPSPTSLEGIQGHQQLAQSRGAGFEAEVALEATCEDLTVRGRADGLWRQGPYQAQPKIEEFKTYRGDLARMNPAQQALHRAQVNVYGALLALEMDCEQITTVLVYHNIGNQKSTEVPITYSSEDLIAKLHQYCIAYKAWADQEAAHQAARNQALKQLAFPYPDFRPQQRVLAETVYKAIATQRPLLMEAPTGLGKTLGTLYPSLMAMTYQQLDRLFFLTTRNTGRSLALNALHQIREAQPDQAWPLRILELSAQEQSCEHPDKACHGDSCPLAAGFYDRLPEARAEAVQYSAELSQAALRKIALKHQICPYYLGQEMARWCDVIIGDVNHYFDQYALLYALTRLQDWRVTLLIDEAHNLIERVRGMYSQSLYQQTLLRKKRSAPHHLKKPLNRLARQWPELLAVLKDQQASATASSPAPQSPPVTKNSKAPTPIWQDTLPDTLLPALQGVIRALTDHLSDTPDAIDWQSLLFESLSFARLAESFGTHSIIGISKPAQGHGQLNLQNLIPAPFTAPRWSAAHSLILFSATLSPPQWYIDLLGLPEQSVWQSVASPFEADQLQLRLTRRISTRYRDRTQSLAPLCQIIATTFAQQPGQYLAFFSSFSYLDQVADYLTTHYPSLPVRPQSRHMNDAERSAFIQQFDENGQGIGLAVLGGAFAEGIDLPGRRLIGVFIATLGLPPWNDFNERLRQRLETQFGPGKGQAYTYDYPGLQKVIQAAGRVIRTTDDRGIIVLLDDRFTQPRIQQQFPRWWPSDNPILI</sequence>
<accession>A0A1E2V871</accession>
<keyword evidence="1" id="KW-0004">4Fe-4S</keyword>
<protein>
    <recommendedName>
        <fullName evidence="15">Helicase ATP-binding domain-containing protein</fullName>
    </recommendedName>
</protein>
<dbReference type="EMBL" id="MDTQ01000001">
    <property type="protein sequence ID" value="ODC03164.1"/>
    <property type="molecule type" value="Genomic_DNA"/>
</dbReference>
<dbReference type="PANTHER" id="PTHR11472:SF34">
    <property type="entry name" value="REGULATOR OF TELOMERE ELONGATION HELICASE 1"/>
    <property type="match status" value="1"/>
</dbReference>
<evidence type="ECO:0000256" key="9">
    <source>
        <dbReference type="ARBA" id="ARBA00023014"/>
    </source>
</evidence>
<evidence type="ECO:0000256" key="1">
    <source>
        <dbReference type="ARBA" id="ARBA00022485"/>
    </source>
</evidence>
<keyword evidence="11" id="KW-0234">DNA repair</keyword>
<evidence type="ECO:0000256" key="13">
    <source>
        <dbReference type="ARBA" id="ARBA00038058"/>
    </source>
</evidence>
<dbReference type="InterPro" id="IPR027417">
    <property type="entry name" value="P-loop_NTPase"/>
</dbReference>
<dbReference type="GO" id="GO:0046872">
    <property type="term" value="F:metal ion binding"/>
    <property type="evidence" value="ECO:0007669"/>
    <property type="project" value="UniProtKB-KW"/>
</dbReference>
<evidence type="ECO:0000256" key="8">
    <source>
        <dbReference type="ARBA" id="ARBA00023004"/>
    </source>
</evidence>
<evidence type="ECO:0000256" key="10">
    <source>
        <dbReference type="ARBA" id="ARBA00023125"/>
    </source>
</evidence>
<organism evidence="16 17">
    <name type="scientific">Terasakiispira papahanaumokuakeensis</name>
    <dbReference type="NCBI Taxonomy" id="197479"/>
    <lineage>
        <taxon>Bacteria</taxon>
        <taxon>Pseudomonadati</taxon>
        <taxon>Pseudomonadota</taxon>
        <taxon>Gammaproteobacteria</taxon>
        <taxon>Oceanospirillales</taxon>
        <taxon>Terasakiispira</taxon>
    </lineage>
</organism>
<dbReference type="STRING" id="197479.BFW38_05985"/>
<evidence type="ECO:0000313" key="17">
    <source>
        <dbReference type="Proteomes" id="UP000094291"/>
    </source>
</evidence>
<evidence type="ECO:0000256" key="5">
    <source>
        <dbReference type="ARBA" id="ARBA00022801"/>
    </source>
</evidence>
<dbReference type="InterPro" id="IPR006554">
    <property type="entry name" value="Helicase-like_DEXD_c2"/>
</dbReference>
<dbReference type="SMART" id="SM00488">
    <property type="entry name" value="DEXDc2"/>
    <property type="match status" value="1"/>
</dbReference>
<dbReference type="InterPro" id="IPR042493">
    <property type="entry name" value="XPD_DNA_FeS"/>
</dbReference>
<dbReference type="Gene3D" id="1.10.275.40">
    <property type="match status" value="1"/>
</dbReference>
<evidence type="ECO:0000256" key="2">
    <source>
        <dbReference type="ARBA" id="ARBA00022723"/>
    </source>
</evidence>
<dbReference type="Proteomes" id="UP000094291">
    <property type="component" value="Unassembled WGS sequence"/>
</dbReference>
<dbReference type="Gene3D" id="3.40.50.300">
    <property type="entry name" value="P-loop containing nucleotide triphosphate hydrolases"/>
    <property type="match status" value="2"/>
</dbReference>
<dbReference type="Pfam" id="PF06733">
    <property type="entry name" value="DEAD_2"/>
    <property type="match status" value="1"/>
</dbReference>
<evidence type="ECO:0000256" key="3">
    <source>
        <dbReference type="ARBA" id="ARBA00022741"/>
    </source>
</evidence>
<dbReference type="GO" id="GO:0003678">
    <property type="term" value="F:DNA helicase activity"/>
    <property type="evidence" value="ECO:0007669"/>
    <property type="project" value="InterPro"/>
</dbReference>
<evidence type="ECO:0000256" key="6">
    <source>
        <dbReference type="ARBA" id="ARBA00022806"/>
    </source>
</evidence>
<keyword evidence="5" id="KW-0378">Hydrolase</keyword>
<dbReference type="PANTHER" id="PTHR11472">
    <property type="entry name" value="DNA REPAIR DEAD HELICASE RAD3/XP-D SUBFAMILY MEMBER"/>
    <property type="match status" value="1"/>
</dbReference>
<evidence type="ECO:0000256" key="14">
    <source>
        <dbReference type="SAM" id="MobiDB-lite"/>
    </source>
</evidence>
<dbReference type="InterPro" id="IPR011604">
    <property type="entry name" value="PDDEXK-like_dom_sf"/>
</dbReference>
<keyword evidence="10" id="KW-0238">DNA-binding</keyword>
<dbReference type="InterPro" id="IPR006555">
    <property type="entry name" value="ATP-dep_Helicase_C"/>
</dbReference>